<evidence type="ECO:0000256" key="4">
    <source>
        <dbReference type="ARBA" id="ARBA00023136"/>
    </source>
</evidence>
<gene>
    <name evidence="7" type="ORF">INT47_005085</name>
</gene>
<keyword evidence="4 6" id="KW-0472">Membrane</keyword>
<feature type="transmembrane region" description="Helical" evidence="6">
    <location>
        <begin position="37"/>
        <end position="56"/>
    </location>
</feature>
<comment type="subcellular location">
    <subcellularLocation>
        <location evidence="1">Membrane</location>
        <topology evidence="1">Multi-pass membrane protein</topology>
    </subcellularLocation>
</comment>
<reference evidence="7" key="1">
    <citation type="submission" date="2020-12" db="EMBL/GenBank/DDBJ databases">
        <title>Metabolic potential, ecology and presence of endohyphal bacteria is reflected in genomic diversity of Mucoromycotina.</title>
        <authorList>
            <person name="Muszewska A."/>
            <person name="Okrasinska A."/>
            <person name="Steczkiewicz K."/>
            <person name="Drgas O."/>
            <person name="Orlowska M."/>
            <person name="Perlinska-Lenart U."/>
            <person name="Aleksandrzak-Piekarczyk T."/>
            <person name="Szatraj K."/>
            <person name="Zielenkiewicz U."/>
            <person name="Pilsyk S."/>
            <person name="Malc E."/>
            <person name="Mieczkowski P."/>
            <person name="Kruszewska J.S."/>
            <person name="Biernat P."/>
            <person name="Pawlowska J."/>
        </authorList>
    </citation>
    <scope>NUCLEOTIDE SEQUENCE</scope>
    <source>
        <strain evidence="7">WA0000017839</strain>
    </source>
</reference>
<dbReference type="PANTHER" id="PTHR28128">
    <property type="entry name" value="GOLGI APPARATUS MEMBRANE PROTEIN TVP15"/>
    <property type="match status" value="1"/>
</dbReference>
<dbReference type="AlphaFoldDB" id="A0A8H7QWY5"/>
<dbReference type="OrthoDB" id="423534at2759"/>
<keyword evidence="3 6" id="KW-1133">Transmembrane helix</keyword>
<feature type="transmembrane region" description="Helical" evidence="6">
    <location>
        <begin position="12"/>
        <end position="31"/>
    </location>
</feature>
<dbReference type="GO" id="GO:0000139">
    <property type="term" value="C:Golgi membrane"/>
    <property type="evidence" value="ECO:0007669"/>
    <property type="project" value="TreeGrafter"/>
</dbReference>
<proteinExistence type="predicted"/>
<feature type="region of interest" description="Disordered" evidence="5">
    <location>
        <begin position="155"/>
        <end position="181"/>
    </location>
</feature>
<feature type="transmembrane region" description="Helical" evidence="6">
    <location>
        <begin position="76"/>
        <end position="97"/>
    </location>
</feature>
<evidence type="ECO:0000256" key="1">
    <source>
        <dbReference type="ARBA" id="ARBA00004141"/>
    </source>
</evidence>
<organism evidence="7 8">
    <name type="scientific">Mucor saturninus</name>
    <dbReference type="NCBI Taxonomy" id="64648"/>
    <lineage>
        <taxon>Eukaryota</taxon>
        <taxon>Fungi</taxon>
        <taxon>Fungi incertae sedis</taxon>
        <taxon>Mucoromycota</taxon>
        <taxon>Mucoromycotina</taxon>
        <taxon>Mucoromycetes</taxon>
        <taxon>Mucorales</taxon>
        <taxon>Mucorineae</taxon>
        <taxon>Mucoraceae</taxon>
        <taxon>Mucor</taxon>
    </lineage>
</organism>
<accession>A0A8H7QWY5</accession>
<dbReference type="Pfam" id="PF08507">
    <property type="entry name" value="COPI_assoc"/>
    <property type="match status" value="1"/>
</dbReference>
<evidence type="ECO:0000256" key="6">
    <source>
        <dbReference type="SAM" id="Phobius"/>
    </source>
</evidence>
<evidence type="ECO:0000256" key="2">
    <source>
        <dbReference type="ARBA" id="ARBA00022692"/>
    </source>
</evidence>
<keyword evidence="8" id="KW-1185">Reference proteome</keyword>
<evidence type="ECO:0000313" key="7">
    <source>
        <dbReference type="EMBL" id="KAG2199081.1"/>
    </source>
</evidence>
<evidence type="ECO:0000256" key="5">
    <source>
        <dbReference type="SAM" id="MobiDB-lite"/>
    </source>
</evidence>
<comment type="caution">
    <text evidence="7">The sequence shown here is derived from an EMBL/GenBank/DDBJ whole genome shotgun (WGS) entry which is preliminary data.</text>
</comment>
<dbReference type="Proteomes" id="UP000603453">
    <property type="component" value="Unassembled WGS sequence"/>
</dbReference>
<dbReference type="GO" id="GO:0016192">
    <property type="term" value="P:vesicle-mediated transport"/>
    <property type="evidence" value="ECO:0007669"/>
    <property type="project" value="TreeGrafter"/>
</dbReference>
<protein>
    <recommendedName>
        <fullName evidence="9">COPI associated protein</fullName>
    </recommendedName>
</protein>
<sequence length="181" mass="19235">MNLTLIFRAANIVAAAFMIIGGVMTCIAGGFPNFIQGIFVILFGIMTAIFEFRLPAMITQFASFMFSFLGRGVYDYFLYSHVLLSDICSIGCITLNYNGLGLASGIIVLVIGVGFVVLQFTHIEAPSNMQKRAYEDAVGYSTQIGDGTSPTGAGYGQDSFSPTSAGNPQYPTANYASPGAV</sequence>
<keyword evidence="2 6" id="KW-0812">Transmembrane</keyword>
<evidence type="ECO:0000256" key="3">
    <source>
        <dbReference type="ARBA" id="ARBA00022989"/>
    </source>
</evidence>
<evidence type="ECO:0008006" key="9">
    <source>
        <dbReference type="Google" id="ProtNLM"/>
    </source>
</evidence>
<dbReference type="EMBL" id="JAEPRD010000101">
    <property type="protein sequence ID" value="KAG2199081.1"/>
    <property type="molecule type" value="Genomic_DNA"/>
</dbReference>
<evidence type="ECO:0000313" key="8">
    <source>
        <dbReference type="Proteomes" id="UP000603453"/>
    </source>
</evidence>
<dbReference type="PANTHER" id="PTHR28128:SF1">
    <property type="entry name" value="GOLGI APPARATUS MEMBRANE PROTEIN TVP15"/>
    <property type="match status" value="1"/>
</dbReference>
<feature type="transmembrane region" description="Helical" evidence="6">
    <location>
        <begin position="103"/>
        <end position="123"/>
    </location>
</feature>
<feature type="compositionally biased region" description="Polar residues" evidence="5">
    <location>
        <begin position="158"/>
        <end position="175"/>
    </location>
</feature>
<name>A0A8H7QWY5_9FUNG</name>
<dbReference type="InterPro" id="IPR013714">
    <property type="entry name" value="Golgi_TVP15"/>
</dbReference>